<organism evidence="3 4">
    <name type="scientific">Candidatus Ryanbacteria bacterium RIFCSPHIGHO2_01_45_13</name>
    <dbReference type="NCBI Taxonomy" id="1802112"/>
    <lineage>
        <taxon>Bacteria</taxon>
        <taxon>Candidatus Ryaniibacteriota</taxon>
    </lineage>
</organism>
<name>A0A1G2FXF8_9BACT</name>
<dbReference type="AlphaFoldDB" id="A0A1G2FXF8"/>
<evidence type="ECO:0000313" key="3">
    <source>
        <dbReference type="EMBL" id="OGZ42753.1"/>
    </source>
</evidence>
<feature type="transmembrane region" description="Helical" evidence="2">
    <location>
        <begin position="7"/>
        <end position="28"/>
    </location>
</feature>
<reference evidence="3 4" key="1">
    <citation type="journal article" date="2016" name="Nat. Commun.">
        <title>Thousands of microbial genomes shed light on interconnected biogeochemical processes in an aquifer system.</title>
        <authorList>
            <person name="Anantharaman K."/>
            <person name="Brown C.T."/>
            <person name="Hug L.A."/>
            <person name="Sharon I."/>
            <person name="Castelle C.J."/>
            <person name="Probst A.J."/>
            <person name="Thomas B.C."/>
            <person name="Singh A."/>
            <person name="Wilkins M.J."/>
            <person name="Karaoz U."/>
            <person name="Brodie E.L."/>
            <person name="Williams K.H."/>
            <person name="Hubbard S.S."/>
            <person name="Banfield J.F."/>
        </authorList>
    </citation>
    <scope>NUCLEOTIDE SEQUENCE [LARGE SCALE GENOMIC DNA]</scope>
</reference>
<keyword evidence="2" id="KW-0812">Transmembrane</keyword>
<protein>
    <submittedName>
        <fullName evidence="3">Uncharacterized protein</fullName>
    </submittedName>
</protein>
<evidence type="ECO:0000313" key="4">
    <source>
        <dbReference type="Proteomes" id="UP000176700"/>
    </source>
</evidence>
<evidence type="ECO:0000256" key="2">
    <source>
        <dbReference type="SAM" id="Phobius"/>
    </source>
</evidence>
<proteinExistence type="predicted"/>
<gene>
    <name evidence="3" type="ORF">A2W41_03370</name>
</gene>
<dbReference type="SMART" id="SM00028">
    <property type="entry name" value="TPR"/>
    <property type="match status" value="3"/>
</dbReference>
<sequence>MQHRIQIGVIVVLFMLIGGMALWFGGFFSGIKDVRENTEAEDNVSSPHQDAVEHKDAVNTEAVSENILPPIPSDFDVIDQDTAELKGELREKYTALFDDIVRKIREGSANENDWLDLGSVKYTFGDYKGAESAWLYVLKLDPFRAVAYADLAQLYWHKLPNYPKAEEMFLKYIDININSNFALPAYKDLSDLYRYNYKEKSHLADDVLIEALEQFPDEPGLLLALARYYADIADNDSAIQYFKKVLEVNPENESAKEELKRLTN</sequence>
<dbReference type="Pfam" id="PF13432">
    <property type="entry name" value="TPR_16"/>
    <property type="match status" value="1"/>
</dbReference>
<dbReference type="InterPro" id="IPR019734">
    <property type="entry name" value="TPR_rpt"/>
</dbReference>
<dbReference type="EMBL" id="MHNI01000014">
    <property type="protein sequence ID" value="OGZ42753.1"/>
    <property type="molecule type" value="Genomic_DNA"/>
</dbReference>
<dbReference type="SUPFAM" id="SSF48452">
    <property type="entry name" value="TPR-like"/>
    <property type="match status" value="1"/>
</dbReference>
<dbReference type="Pfam" id="PF13181">
    <property type="entry name" value="TPR_8"/>
    <property type="match status" value="1"/>
</dbReference>
<accession>A0A1G2FXF8</accession>
<feature type="repeat" description="TPR" evidence="1">
    <location>
        <begin position="219"/>
        <end position="252"/>
    </location>
</feature>
<comment type="caution">
    <text evidence="3">The sequence shown here is derived from an EMBL/GenBank/DDBJ whole genome shotgun (WGS) entry which is preliminary data.</text>
</comment>
<dbReference type="PROSITE" id="PS50005">
    <property type="entry name" value="TPR"/>
    <property type="match status" value="1"/>
</dbReference>
<keyword evidence="1" id="KW-0802">TPR repeat</keyword>
<keyword evidence="2" id="KW-0472">Membrane</keyword>
<dbReference type="Proteomes" id="UP000176700">
    <property type="component" value="Unassembled WGS sequence"/>
</dbReference>
<keyword evidence="2" id="KW-1133">Transmembrane helix</keyword>
<evidence type="ECO:0000256" key="1">
    <source>
        <dbReference type="PROSITE-ProRule" id="PRU00339"/>
    </source>
</evidence>
<dbReference type="InterPro" id="IPR011990">
    <property type="entry name" value="TPR-like_helical_dom_sf"/>
</dbReference>
<dbReference type="Gene3D" id="1.25.40.10">
    <property type="entry name" value="Tetratricopeptide repeat domain"/>
    <property type="match status" value="1"/>
</dbReference>